<evidence type="ECO:0000259" key="3">
    <source>
        <dbReference type="Pfam" id="PF12146"/>
    </source>
</evidence>
<dbReference type="Pfam" id="PF12146">
    <property type="entry name" value="Hydrolase_4"/>
    <property type="match status" value="1"/>
</dbReference>
<dbReference type="RefSeq" id="WP_050339486.1">
    <property type="nucleotide sequence ID" value="NZ_AZCU01000009.1"/>
</dbReference>
<feature type="domain" description="Peptidase S33 tripeptidyl aminopeptidase-like C-terminal" evidence="2">
    <location>
        <begin position="191"/>
        <end position="250"/>
    </location>
</feature>
<protein>
    <submittedName>
        <fullName evidence="4">Alpha beta hydrolase</fullName>
    </submittedName>
</protein>
<gene>
    <name evidence="4" type="ORF">FD24_GL003413</name>
</gene>
<evidence type="ECO:0000313" key="5">
    <source>
        <dbReference type="Proteomes" id="UP000051020"/>
    </source>
</evidence>
<name>A0A837R9L6_LACPE</name>
<sequence>MPDTKVKTVNIQRKQTTLVGQLYYHADGRQHPTIIFCPGLGEDMSFVAGYAQQLAASGYTVYTFDFSGGSITGWSTGSTLEMSIFTEADDLRRVVRVLRQRPEVDASQLYLAGESQGGAVAAMVANDLNQQIAGLLLLYPAFIIPDDARQHYQDIDAIPEKIPHAFMAVGRAYYEPLLNYDIYAHLFDFTRPVLIIHGEADRVVPISYSRRAARYYAQATLHPIPGAGHGFYGRNEQVAIQLMLAFLSQSQSNL</sequence>
<dbReference type="InterPro" id="IPR013595">
    <property type="entry name" value="Pept_S33_TAP-like_C"/>
</dbReference>
<reference evidence="4 5" key="1">
    <citation type="journal article" date="2015" name="Genome Announc.">
        <title>Expanding the biotechnology potential of lactobacilli through comparative genomics of 213 strains and associated genera.</title>
        <authorList>
            <person name="Sun Z."/>
            <person name="Harris H.M."/>
            <person name="McCann A."/>
            <person name="Guo C."/>
            <person name="Argimon S."/>
            <person name="Zhang W."/>
            <person name="Yang X."/>
            <person name="Jeffery I.B."/>
            <person name="Cooney J.C."/>
            <person name="Kagawa T.F."/>
            <person name="Liu W."/>
            <person name="Song Y."/>
            <person name="Salvetti E."/>
            <person name="Wrobel A."/>
            <person name="Rasinkangas P."/>
            <person name="Parkhill J."/>
            <person name="Rea M.C."/>
            <person name="O'Sullivan O."/>
            <person name="Ritari J."/>
            <person name="Douillard F.P."/>
            <person name="Paul Ross R."/>
            <person name="Yang R."/>
            <person name="Briner A.E."/>
            <person name="Felis G.E."/>
            <person name="de Vos W.M."/>
            <person name="Barrangou R."/>
            <person name="Klaenhammer T.R."/>
            <person name="Caufield P.W."/>
            <person name="Cui Y."/>
            <person name="Zhang H."/>
            <person name="O'Toole P.W."/>
        </authorList>
    </citation>
    <scope>NUCLEOTIDE SEQUENCE [LARGE SCALE GENOMIC DNA]</scope>
    <source>
        <strain evidence="4 5">DSM 20314</strain>
    </source>
</reference>
<organism evidence="4 5">
    <name type="scientific">Lactiplantibacillus pentosus DSM 20314</name>
    <dbReference type="NCBI Taxonomy" id="1423791"/>
    <lineage>
        <taxon>Bacteria</taxon>
        <taxon>Bacillati</taxon>
        <taxon>Bacillota</taxon>
        <taxon>Bacilli</taxon>
        <taxon>Lactobacillales</taxon>
        <taxon>Lactobacillaceae</taxon>
        <taxon>Lactiplantibacillus</taxon>
    </lineage>
</organism>
<proteinExistence type="predicted"/>
<dbReference type="Proteomes" id="UP000051020">
    <property type="component" value="Unassembled WGS sequence"/>
</dbReference>
<dbReference type="SUPFAM" id="SSF53474">
    <property type="entry name" value="alpha/beta-Hydrolases"/>
    <property type="match status" value="1"/>
</dbReference>
<comment type="caution">
    <text evidence="4">The sequence shown here is derived from an EMBL/GenBank/DDBJ whole genome shotgun (WGS) entry which is preliminary data.</text>
</comment>
<dbReference type="InterPro" id="IPR050261">
    <property type="entry name" value="FrsA_esterase"/>
</dbReference>
<dbReference type="EMBL" id="AZCU01000009">
    <property type="protein sequence ID" value="KRK24978.1"/>
    <property type="molecule type" value="Genomic_DNA"/>
</dbReference>
<dbReference type="InterPro" id="IPR022742">
    <property type="entry name" value="Hydrolase_4"/>
</dbReference>
<dbReference type="AlphaFoldDB" id="A0A837R9L6"/>
<evidence type="ECO:0000259" key="2">
    <source>
        <dbReference type="Pfam" id="PF08386"/>
    </source>
</evidence>
<dbReference type="InterPro" id="IPR029058">
    <property type="entry name" value="AB_hydrolase_fold"/>
</dbReference>
<keyword evidence="1 4" id="KW-0378">Hydrolase</keyword>
<dbReference type="GeneID" id="49394675"/>
<feature type="domain" description="Serine aminopeptidase S33" evidence="3">
    <location>
        <begin position="31"/>
        <end position="150"/>
    </location>
</feature>
<dbReference type="PANTHER" id="PTHR22946">
    <property type="entry name" value="DIENELACTONE HYDROLASE DOMAIN-CONTAINING PROTEIN-RELATED"/>
    <property type="match status" value="1"/>
</dbReference>
<accession>A0A837R9L6</accession>
<dbReference type="GO" id="GO:0052689">
    <property type="term" value="F:carboxylic ester hydrolase activity"/>
    <property type="evidence" value="ECO:0007669"/>
    <property type="project" value="UniProtKB-ARBA"/>
</dbReference>
<evidence type="ECO:0000256" key="1">
    <source>
        <dbReference type="ARBA" id="ARBA00022801"/>
    </source>
</evidence>
<evidence type="ECO:0000313" key="4">
    <source>
        <dbReference type="EMBL" id="KRK24978.1"/>
    </source>
</evidence>
<dbReference type="PANTHER" id="PTHR22946:SF9">
    <property type="entry name" value="POLYKETIDE TRANSFERASE AF380"/>
    <property type="match status" value="1"/>
</dbReference>
<dbReference type="Pfam" id="PF08386">
    <property type="entry name" value="Abhydrolase_4"/>
    <property type="match status" value="1"/>
</dbReference>
<dbReference type="Gene3D" id="3.40.50.1820">
    <property type="entry name" value="alpha/beta hydrolase"/>
    <property type="match status" value="1"/>
</dbReference>